<dbReference type="RefSeq" id="WP_238466575.1">
    <property type="nucleotide sequence ID" value="NZ_JAKLJA010000026.1"/>
</dbReference>
<gene>
    <name evidence="1" type="ORF">L5014_25475</name>
</gene>
<dbReference type="AlphaFoldDB" id="A0A9X1RSN5"/>
<dbReference type="EMBL" id="JAKLJA010000026">
    <property type="protein sequence ID" value="MCG5076665.1"/>
    <property type="molecule type" value="Genomic_DNA"/>
</dbReference>
<evidence type="ECO:0000313" key="1">
    <source>
        <dbReference type="EMBL" id="MCG5076665.1"/>
    </source>
</evidence>
<dbReference type="Proteomes" id="UP001139308">
    <property type="component" value="Unassembled WGS sequence"/>
</dbReference>
<protein>
    <submittedName>
        <fullName evidence="1">Uncharacterized protein</fullName>
    </submittedName>
</protein>
<accession>A0A9X1RSN5</accession>
<name>A0A9X1RSN5_9BURK</name>
<proteinExistence type="predicted"/>
<keyword evidence="2" id="KW-1185">Reference proteome</keyword>
<organism evidence="1 2">
    <name type="scientific">Paraburkholderia tagetis</name>
    <dbReference type="NCBI Taxonomy" id="2913261"/>
    <lineage>
        <taxon>Bacteria</taxon>
        <taxon>Pseudomonadati</taxon>
        <taxon>Pseudomonadota</taxon>
        <taxon>Betaproteobacteria</taxon>
        <taxon>Burkholderiales</taxon>
        <taxon>Burkholderiaceae</taxon>
        <taxon>Paraburkholderia</taxon>
    </lineage>
</organism>
<sequence length="56" mass="6144">MGQNATTLVVRSSESAQLIATSTKKAAQSLMLEAFPAVAEPFWYPTRRLNRSSSDK</sequence>
<evidence type="ECO:0000313" key="2">
    <source>
        <dbReference type="Proteomes" id="UP001139308"/>
    </source>
</evidence>
<reference evidence="1" key="1">
    <citation type="submission" date="2022-01" db="EMBL/GenBank/DDBJ databases">
        <title>Genome sequence and assembly of Parabukholderia sp. RG36.</title>
        <authorList>
            <person name="Chhetri G."/>
        </authorList>
    </citation>
    <scope>NUCLEOTIDE SEQUENCE</scope>
    <source>
        <strain evidence="1">RG36</strain>
    </source>
</reference>
<comment type="caution">
    <text evidence="1">The sequence shown here is derived from an EMBL/GenBank/DDBJ whole genome shotgun (WGS) entry which is preliminary data.</text>
</comment>